<sequence length="623" mass="64554">MDTQNTQIWSARFMIKRLISIGLLCFAFEAHASINVTTTVDENNTNTSACSLREAITMTNSADPSKGIGGCTNSDTTSVIILTAKNTYTLNDALIISKPVTLQSTMTGDVNNSAGTSNPIIQAVGNHRILCIKNTPSTVGCDTDTPVSASTTPITIAISDVDLKGCGNTNICDTKGGIIYNQAKLTLQNSRLYNGGATLGGAIYNENVGTVSATTVEFHDNTAQQGAAFYSVSPSFAIAQSLIRANTTNPSSGFALYTEISDPKSGNNAASVSSSTIYNNNANAANVVSGLGLYNVTIVNNQGGITLNAAAYSAVVNSIIGGNRGGADCTFVPGDITPITYTLYTNTCDANGTIGNAVGSDGKPTGKKDPGDTSKKLSNQGDETLMAPGAEGSVCSLPPNPGLLCAFRTPAGQFNGFLLPRLLLSYKSLADSPIVNKGSSNCSGMDQRGQTRSLCDIGAIELVIPAGNAQTNGQDIVYGQKATIDLSSVLGDGQLIPASLCSGLYPGVTPATPNGQWLDGCVRYSALPAKGNVSFSAQDSNEIYQPTSDYHGYDKFTFDITTTTSYFSEAANNKIITLTTTIVQSPPTGIESKTVGGGGSLGVFGVFALMGLAIRRRLTGGQL</sequence>
<dbReference type="RefSeq" id="WP_114898952.1">
    <property type="nucleotide sequence ID" value="NZ_CP031222.1"/>
</dbReference>
<evidence type="ECO:0000256" key="1">
    <source>
        <dbReference type="SAM" id="MobiDB-lite"/>
    </source>
</evidence>
<gene>
    <name evidence="3" type="primary">rbtA</name>
    <name evidence="3" type="ORF">HYN46_08325</name>
</gene>
<dbReference type="OrthoDB" id="6712914at2"/>
<dbReference type="AlphaFoldDB" id="A0A345P6D3"/>
<dbReference type="EMBL" id="CP031222">
    <property type="protein sequence ID" value="AXI02842.1"/>
    <property type="molecule type" value="Genomic_DNA"/>
</dbReference>
<dbReference type="NCBIfam" id="NF041518">
    <property type="entry name" value="choice_anch_Q"/>
    <property type="match status" value="1"/>
</dbReference>
<proteinExistence type="predicted"/>
<keyword evidence="2" id="KW-0732">Signal</keyword>
<feature type="region of interest" description="Disordered" evidence="1">
    <location>
        <begin position="355"/>
        <end position="383"/>
    </location>
</feature>
<dbReference type="InterPro" id="IPR026457">
    <property type="entry name" value="CSLREA_Nterm"/>
</dbReference>
<organism evidence="3 4">
    <name type="scientific">Aquirhabdus parva</name>
    <dbReference type="NCBI Taxonomy" id="2283318"/>
    <lineage>
        <taxon>Bacteria</taxon>
        <taxon>Pseudomonadati</taxon>
        <taxon>Pseudomonadota</taxon>
        <taxon>Gammaproteobacteria</taxon>
        <taxon>Moraxellales</taxon>
        <taxon>Moraxellaceae</taxon>
        <taxon>Aquirhabdus</taxon>
    </lineage>
</organism>
<name>A0A345P6D3_9GAMM</name>
<reference evidence="3 4" key="1">
    <citation type="submission" date="2018-07" db="EMBL/GenBank/DDBJ databases">
        <title>Genome sequencing of Moraxellaceae gen. HYN0046.</title>
        <authorList>
            <person name="Kim M."/>
            <person name="Yi H."/>
        </authorList>
    </citation>
    <scope>NUCLEOTIDE SEQUENCE [LARGE SCALE GENOMIC DNA]</scope>
    <source>
        <strain evidence="3 4">HYN0046</strain>
    </source>
</reference>
<dbReference type="InterPro" id="IPR026454">
    <property type="entry name" value="Rhombotarget_A"/>
</dbReference>
<accession>A0A345P6D3</accession>
<dbReference type="Proteomes" id="UP000253940">
    <property type="component" value="Chromosome"/>
</dbReference>
<feature type="compositionally biased region" description="Basic and acidic residues" evidence="1">
    <location>
        <begin position="364"/>
        <end position="375"/>
    </location>
</feature>
<evidence type="ECO:0000313" key="3">
    <source>
        <dbReference type="EMBL" id="AXI02842.1"/>
    </source>
</evidence>
<dbReference type="InterPro" id="IPR011050">
    <property type="entry name" value="Pectin_lyase_fold/virulence"/>
</dbReference>
<feature type="signal peptide" evidence="2">
    <location>
        <begin position="1"/>
        <end position="32"/>
    </location>
</feature>
<dbReference type="KEGG" id="mbah:HYN46_08325"/>
<keyword evidence="4" id="KW-1185">Reference proteome</keyword>
<dbReference type="NCBIfam" id="TIGR04214">
    <property type="entry name" value="CSLREA_Nterm"/>
    <property type="match status" value="1"/>
</dbReference>
<evidence type="ECO:0000313" key="4">
    <source>
        <dbReference type="Proteomes" id="UP000253940"/>
    </source>
</evidence>
<protein>
    <submittedName>
        <fullName evidence="3">Rhombotarget A</fullName>
    </submittedName>
</protein>
<dbReference type="InterPro" id="IPR059226">
    <property type="entry name" value="Choice_anch_Q_dom"/>
</dbReference>
<evidence type="ECO:0000256" key="2">
    <source>
        <dbReference type="SAM" id="SignalP"/>
    </source>
</evidence>
<dbReference type="SUPFAM" id="SSF51126">
    <property type="entry name" value="Pectin lyase-like"/>
    <property type="match status" value="1"/>
</dbReference>
<feature type="chain" id="PRO_5016749751" evidence="2">
    <location>
        <begin position="33"/>
        <end position="623"/>
    </location>
</feature>
<dbReference type="NCBIfam" id="TIGR04212">
    <property type="entry name" value="GlyGly_RbtA"/>
    <property type="match status" value="1"/>
</dbReference>